<keyword evidence="6" id="KW-0238">DNA-binding</keyword>
<comment type="catalytic activity">
    <reaction evidence="7">
        <text>DNA(n) + a 2'-deoxyribonucleoside 5'-triphosphate = DNA(n+1) + diphosphate</text>
        <dbReference type="Rhea" id="RHEA:22508"/>
        <dbReference type="Rhea" id="RHEA-COMP:17339"/>
        <dbReference type="Rhea" id="RHEA-COMP:17340"/>
        <dbReference type="ChEBI" id="CHEBI:33019"/>
        <dbReference type="ChEBI" id="CHEBI:61560"/>
        <dbReference type="ChEBI" id="CHEBI:173112"/>
        <dbReference type="EC" id="2.7.7.7"/>
    </reaction>
</comment>
<dbReference type="InterPro" id="IPR050240">
    <property type="entry name" value="DNA_pol_type-B"/>
</dbReference>
<dbReference type="InterPro" id="IPR036397">
    <property type="entry name" value="RNaseH_sf"/>
</dbReference>
<dbReference type="Gene3D" id="3.90.1600.10">
    <property type="entry name" value="Palm domain of DNA polymerase"/>
    <property type="match status" value="1"/>
</dbReference>
<dbReference type="SUPFAM" id="SSF56672">
    <property type="entry name" value="DNA/RNA polymerases"/>
    <property type="match status" value="1"/>
</dbReference>
<feature type="domain" description="DNA-directed DNA polymerase family B exonuclease" evidence="9">
    <location>
        <begin position="138"/>
        <end position="372"/>
    </location>
</feature>
<evidence type="ECO:0000259" key="8">
    <source>
        <dbReference type="Pfam" id="PF00136"/>
    </source>
</evidence>
<dbReference type="Gene3D" id="1.10.132.60">
    <property type="entry name" value="DNA polymerase family B, C-terminal domain"/>
    <property type="match status" value="1"/>
</dbReference>
<evidence type="ECO:0000256" key="7">
    <source>
        <dbReference type="ARBA" id="ARBA00049244"/>
    </source>
</evidence>
<dbReference type="GO" id="GO:0000166">
    <property type="term" value="F:nucleotide binding"/>
    <property type="evidence" value="ECO:0007669"/>
    <property type="project" value="InterPro"/>
</dbReference>
<dbReference type="InterPro" id="IPR043502">
    <property type="entry name" value="DNA/RNA_pol_sf"/>
</dbReference>
<dbReference type="Gene3D" id="3.30.342.10">
    <property type="entry name" value="DNA Polymerase, chain B, domain 1"/>
    <property type="match status" value="1"/>
</dbReference>
<evidence type="ECO:0000313" key="10">
    <source>
        <dbReference type="EMBL" id="QHU05893.1"/>
    </source>
</evidence>
<dbReference type="Pfam" id="PF00136">
    <property type="entry name" value="DNA_pol_B"/>
    <property type="match status" value="2"/>
</dbReference>
<evidence type="ECO:0000259" key="9">
    <source>
        <dbReference type="Pfam" id="PF03104"/>
    </source>
</evidence>
<dbReference type="InterPro" id="IPR042087">
    <property type="entry name" value="DNA_pol_B_thumb"/>
</dbReference>
<comment type="similarity">
    <text evidence="1">Belongs to the DNA polymerase type-B family.</text>
</comment>
<dbReference type="Gene3D" id="1.10.287.690">
    <property type="entry name" value="Helix hairpin bin"/>
    <property type="match status" value="1"/>
</dbReference>
<dbReference type="GO" id="GO:0043625">
    <property type="term" value="C:delta DNA polymerase complex"/>
    <property type="evidence" value="ECO:0007669"/>
    <property type="project" value="TreeGrafter"/>
</dbReference>
<dbReference type="AlphaFoldDB" id="A0A6C0JKJ5"/>
<sequence length="1021" mass="118812">MQKLKCFPYSWYTDEEEEEVTSFRIYGIDEENKNVCLRISNFTPFIYLELPESIPWTENKAQLLCNKLDSILGDQKPLVKRLMYKKKLYYAHLTSNKKIKTFPYLFLSFSHYSDIRNMSYKIRKPVNIIGVGTIKLKMHEQDASPILQFTSYRNISTAGWLDFIGKRIENDNKLTLCDYEYKVNWKNVTPNKDSTTASPLIMGFDIEVNSTNPSAMPKAEKPGDKIFEISCVLFRHGTDKMDKFLLTLGEPDPEVVGTDTEILMFETEHDLLIGYTEFIQTYNPNVIVGYNILNFDIPYMIERAKMCYCIFEFDKQGFTKNGHAKEKTIKWWSSAYGHQTFQFLDAEGRLYVDLLPLIKRDYKMDNYKLKTISTFFLGQTKDPLSVKGIFKCYRIGITKNEKGVYSRKAKKAMAICGKYCVQDSVLVIQLFDKLKYWIGLCEMASTCNVPIFYLYTQGQQIKVYSQLYKYCMYNNYVVEKDGYIPKDDDHYVGATVFEPVAGVYDKVLPFDFASLYPSTIIAYNIDYSTLAVDSSIPDEDCHVMEWEDHVSCEHDKTVRKTKSKYVMCCKRKFRFLKSPRGVMPTVLQNLLDARARTRSQMKVIAKILEEQKLSEQDENIVKDLNILNGDLTVEKKLTLKKLSDVLETRQLAYKISANSMYGAMGVTKGYLPFMPGAMATTAMGRKNINIVSEVIPKQFGGQLVYGDTDSNYIIFPHLKTAAENWDYAIHVAKEVSKLFPSPIKLEFEMAIYWRFFILTKKRYMYKKCGRDGIVDEKIGKKGVLLARRDNSMFIRNVYSCIIMMVFNKVDRDEILMYTIAELNKLCSHFYSYKDFIVTKSVGNSGNGQRPIPFINEKGQKKGKLGDYTVPLLSINEKERQRQFKLKNCDNENDYYSRCLPCSVQLAEKMRKRGNRVDSGSRLEYVITTQGGHKAKQYVKVEDATYFARFSVLKLDYMYYLKLITNPLDDIFNILYQKNDNDKKYKFTKNFVLNQYNYRLKIRTKVHNELLALYNPRIILEK</sequence>
<keyword evidence="5" id="KW-0239">DNA-directed DNA polymerase</keyword>
<dbReference type="GO" id="GO:0003887">
    <property type="term" value="F:DNA-directed DNA polymerase activity"/>
    <property type="evidence" value="ECO:0007669"/>
    <property type="project" value="UniProtKB-KW"/>
</dbReference>
<dbReference type="InterPro" id="IPR006134">
    <property type="entry name" value="DNA-dir_DNA_pol_B_multi_dom"/>
</dbReference>
<name>A0A6C0JKJ5_9ZZZZ</name>
<dbReference type="Pfam" id="PF03104">
    <property type="entry name" value="DNA_pol_B_exo1"/>
    <property type="match status" value="1"/>
</dbReference>
<keyword evidence="3" id="KW-0808">Transferase</keyword>
<evidence type="ECO:0000256" key="4">
    <source>
        <dbReference type="ARBA" id="ARBA00022695"/>
    </source>
</evidence>
<dbReference type="InterPro" id="IPR023211">
    <property type="entry name" value="DNA_pol_palm_dom_sf"/>
</dbReference>
<dbReference type="GO" id="GO:0006297">
    <property type="term" value="P:nucleotide-excision repair, DNA gap filling"/>
    <property type="evidence" value="ECO:0007669"/>
    <property type="project" value="TreeGrafter"/>
</dbReference>
<accession>A0A6C0JKJ5</accession>
<dbReference type="SUPFAM" id="SSF53098">
    <property type="entry name" value="Ribonuclease H-like"/>
    <property type="match status" value="1"/>
</dbReference>
<keyword evidence="4" id="KW-0548">Nucleotidyltransferase</keyword>
<evidence type="ECO:0000256" key="2">
    <source>
        <dbReference type="ARBA" id="ARBA00012417"/>
    </source>
</evidence>
<dbReference type="Gene3D" id="3.30.420.10">
    <property type="entry name" value="Ribonuclease H-like superfamily/Ribonuclease H"/>
    <property type="match status" value="1"/>
</dbReference>
<dbReference type="InterPro" id="IPR012337">
    <property type="entry name" value="RNaseH-like_sf"/>
</dbReference>
<dbReference type="InterPro" id="IPR006133">
    <property type="entry name" value="DNA-dir_DNA_pol_B_exonuc"/>
</dbReference>
<organism evidence="10">
    <name type="scientific">viral metagenome</name>
    <dbReference type="NCBI Taxonomy" id="1070528"/>
    <lineage>
        <taxon>unclassified sequences</taxon>
        <taxon>metagenomes</taxon>
        <taxon>organismal metagenomes</taxon>
    </lineage>
</organism>
<dbReference type="PANTHER" id="PTHR10322:SF23">
    <property type="entry name" value="DNA POLYMERASE DELTA CATALYTIC SUBUNIT"/>
    <property type="match status" value="1"/>
</dbReference>
<dbReference type="GO" id="GO:0003677">
    <property type="term" value="F:DNA binding"/>
    <property type="evidence" value="ECO:0007669"/>
    <property type="project" value="UniProtKB-KW"/>
</dbReference>
<dbReference type="EC" id="2.7.7.7" evidence="2"/>
<evidence type="ECO:0000256" key="3">
    <source>
        <dbReference type="ARBA" id="ARBA00022679"/>
    </source>
</evidence>
<evidence type="ECO:0000256" key="6">
    <source>
        <dbReference type="ARBA" id="ARBA00023125"/>
    </source>
</evidence>
<protein>
    <recommendedName>
        <fullName evidence="2">DNA-directed DNA polymerase</fullName>
        <ecNumber evidence="2">2.7.7.7</ecNumber>
    </recommendedName>
</protein>
<dbReference type="InterPro" id="IPR006172">
    <property type="entry name" value="DNA-dir_DNA_pol_B"/>
</dbReference>
<dbReference type="EMBL" id="MN740424">
    <property type="protein sequence ID" value="QHU05893.1"/>
    <property type="molecule type" value="Genomic_DNA"/>
</dbReference>
<reference evidence="10" key="1">
    <citation type="journal article" date="2020" name="Nature">
        <title>Giant virus diversity and host interactions through global metagenomics.</title>
        <authorList>
            <person name="Schulz F."/>
            <person name="Roux S."/>
            <person name="Paez-Espino D."/>
            <person name="Jungbluth S."/>
            <person name="Walsh D.A."/>
            <person name="Denef V.J."/>
            <person name="McMahon K.D."/>
            <person name="Konstantinidis K.T."/>
            <person name="Eloe-Fadrosh E.A."/>
            <person name="Kyrpides N.C."/>
            <person name="Woyke T."/>
        </authorList>
    </citation>
    <scope>NUCLEOTIDE SEQUENCE</scope>
    <source>
        <strain evidence="10">GVMAG-M-3300027736-24</strain>
    </source>
</reference>
<evidence type="ECO:0000256" key="5">
    <source>
        <dbReference type="ARBA" id="ARBA00022932"/>
    </source>
</evidence>
<dbReference type="GO" id="GO:0006287">
    <property type="term" value="P:base-excision repair, gap-filling"/>
    <property type="evidence" value="ECO:0007669"/>
    <property type="project" value="TreeGrafter"/>
</dbReference>
<dbReference type="SMART" id="SM00486">
    <property type="entry name" value="POLBc"/>
    <property type="match status" value="1"/>
</dbReference>
<dbReference type="PANTHER" id="PTHR10322">
    <property type="entry name" value="DNA POLYMERASE CATALYTIC SUBUNIT"/>
    <property type="match status" value="1"/>
</dbReference>
<evidence type="ECO:0000256" key="1">
    <source>
        <dbReference type="ARBA" id="ARBA00005755"/>
    </source>
</evidence>
<feature type="domain" description="DNA-directed DNA polymerase family B multifunctional" evidence="8">
    <location>
        <begin position="641"/>
        <end position="972"/>
    </location>
</feature>
<feature type="domain" description="DNA-directed DNA polymerase family B multifunctional" evidence="8">
    <location>
        <begin position="450"/>
        <end position="610"/>
    </location>
</feature>
<dbReference type="PRINTS" id="PR00106">
    <property type="entry name" value="DNAPOLB"/>
</dbReference>
<dbReference type="GO" id="GO:0008296">
    <property type="term" value="F:3'-5'-DNA exonuclease activity"/>
    <property type="evidence" value="ECO:0007669"/>
    <property type="project" value="TreeGrafter"/>
</dbReference>
<proteinExistence type="inferred from homology"/>
<dbReference type="GO" id="GO:0045004">
    <property type="term" value="P:DNA replication proofreading"/>
    <property type="evidence" value="ECO:0007669"/>
    <property type="project" value="TreeGrafter"/>
</dbReference>